<evidence type="ECO:0000256" key="7">
    <source>
        <dbReference type="SAM" id="SignalP"/>
    </source>
</evidence>
<dbReference type="PANTHER" id="PTHR47245:SF1">
    <property type="entry name" value="FOLDASE PROTEIN PRSA"/>
    <property type="match status" value="1"/>
</dbReference>
<evidence type="ECO:0000256" key="2">
    <source>
        <dbReference type="ARBA" id="ARBA00007656"/>
    </source>
</evidence>
<dbReference type="Proteomes" id="UP000027644">
    <property type="component" value="Unassembled WGS sequence"/>
</dbReference>
<evidence type="ECO:0000256" key="1">
    <source>
        <dbReference type="ARBA" id="ARBA00000971"/>
    </source>
</evidence>
<feature type="signal peptide" evidence="7">
    <location>
        <begin position="1"/>
        <end position="21"/>
    </location>
</feature>
<comment type="caution">
    <text evidence="9">The sequence shown here is derived from an EMBL/GenBank/DDBJ whole genome shotgun (WGS) entry which is preliminary data.</text>
</comment>
<dbReference type="InterPro" id="IPR027304">
    <property type="entry name" value="Trigger_fact/SurA_dom_sf"/>
</dbReference>
<dbReference type="SUPFAM" id="SSF54534">
    <property type="entry name" value="FKBP-like"/>
    <property type="match status" value="1"/>
</dbReference>
<dbReference type="InterPro" id="IPR050245">
    <property type="entry name" value="PrsA_foldase"/>
</dbReference>
<comment type="similarity">
    <text evidence="2">Belongs to the PpiC/parvulin rotamase family.</text>
</comment>
<dbReference type="InterPro" id="IPR000297">
    <property type="entry name" value="PPIase_PpiC"/>
</dbReference>
<sequence>MKKSIPWLAGLSIMAAGLAFADAPKIDSQRINVMLKQIERQMQTQPDAPAPDKAEIQKEITLRLQSAEILKAEAIKAGLDKQPDTQAAWQNVQAQFYAAQYVDYLAAKTEINDSDLRRQYEQVSQEINLLPIVFPSKEAAEEGLTKLKKGLAYETLYKQVNPEAPASNWMNPQQLPPEFAQLASQLKNGQISPNVINIDGHFFLLKVAGMRQAPNAPAFNQIKEQLREQAKQQKVQEQINQLLQKNGISLNDQ</sequence>
<gene>
    <name evidence="9" type="ORF">SASC598J21_015180</name>
</gene>
<dbReference type="GO" id="GO:0003755">
    <property type="term" value="F:peptidyl-prolyl cis-trans isomerase activity"/>
    <property type="evidence" value="ECO:0007669"/>
    <property type="project" value="UniProtKB-KW"/>
</dbReference>
<dbReference type="InterPro" id="IPR046357">
    <property type="entry name" value="PPIase_dom_sf"/>
</dbReference>
<proteinExistence type="inferred from homology"/>
<dbReference type="EMBL" id="AVQL01000446">
    <property type="protein sequence ID" value="KEQ00725.1"/>
    <property type="molecule type" value="Genomic_DNA"/>
</dbReference>
<dbReference type="Gene3D" id="3.10.50.40">
    <property type="match status" value="1"/>
</dbReference>
<evidence type="ECO:0000313" key="10">
    <source>
        <dbReference type="Proteomes" id="UP000027644"/>
    </source>
</evidence>
<comment type="catalytic activity">
    <reaction evidence="1">
        <text>[protein]-peptidylproline (omega=180) = [protein]-peptidylproline (omega=0)</text>
        <dbReference type="Rhea" id="RHEA:16237"/>
        <dbReference type="Rhea" id="RHEA-COMP:10747"/>
        <dbReference type="Rhea" id="RHEA-COMP:10748"/>
        <dbReference type="ChEBI" id="CHEBI:83833"/>
        <dbReference type="ChEBI" id="CHEBI:83834"/>
        <dbReference type="EC" id="5.2.1.8"/>
    </reaction>
</comment>
<keyword evidence="6" id="KW-0413">Isomerase</keyword>
<keyword evidence="5" id="KW-0697">Rotamase</keyword>
<dbReference type="SUPFAM" id="SSF109998">
    <property type="entry name" value="Triger factor/SurA peptide-binding domain-like"/>
    <property type="match status" value="1"/>
</dbReference>
<dbReference type="EC" id="5.2.1.8" evidence="3"/>
<evidence type="ECO:0000256" key="3">
    <source>
        <dbReference type="ARBA" id="ARBA00013194"/>
    </source>
</evidence>
<evidence type="ECO:0000256" key="5">
    <source>
        <dbReference type="ARBA" id="ARBA00023110"/>
    </source>
</evidence>
<dbReference type="Pfam" id="PF13145">
    <property type="entry name" value="Rotamase_2"/>
    <property type="match status" value="1"/>
</dbReference>
<protein>
    <recommendedName>
        <fullName evidence="3">peptidylprolyl isomerase</fullName>
        <ecNumber evidence="3">5.2.1.8</ecNumber>
    </recommendedName>
</protein>
<name>A0A074VDZ8_9NEIS</name>
<dbReference type="PANTHER" id="PTHR47245">
    <property type="entry name" value="PEPTIDYLPROLYL ISOMERASE"/>
    <property type="match status" value="1"/>
</dbReference>
<feature type="chain" id="PRO_5001701634" description="peptidylprolyl isomerase" evidence="7">
    <location>
        <begin position="22"/>
        <end position="253"/>
    </location>
</feature>
<organism evidence="9 10">
    <name type="scientific">Snodgrassella alvi SCGC AB-598-J21</name>
    <dbReference type="NCBI Taxonomy" id="1385367"/>
    <lineage>
        <taxon>Bacteria</taxon>
        <taxon>Pseudomonadati</taxon>
        <taxon>Pseudomonadota</taxon>
        <taxon>Betaproteobacteria</taxon>
        <taxon>Neisseriales</taxon>
        <taxon>Neisseriaceae</taxon>
        <taxon>Snodgrassella</taxon>
    </lineage>
</organism>
<evidence type="ECO:0000259" key="8">
    <source>
        <dbReference type="Pfam" id="PF13145"/>
    </source>
</evidence>
<dbReference type="AlphaFoldDB" id="A0A074VDZ8"/>
<evidence type="ECO:0000313" key="9">
    <source>
        <dbReference type="EMBL" id="KEQ00725.1"/>
    </source>
</evidence>
<evidence type="ECO:0000256" key="6">
    <source>
        <dbReference type="ARBA" id="ARBA00023235"/>
    </source>
</evidence>
<feature type="domain" description="PpiC" evidence="8">
    <location>
        <begin position="113"/>
        <end position="224"/>
    </location>
</feature>
<accession>A0A074VDZ8</accession>
<evidence type="ECO:0000256" key="4">
    <source>
        <dbReference type="ARBA" id="ARBA00022729"/>
    </source>
</evidence>
<reference evidence="9 10" key="1">
    <citation type="journal article" date="2014" name="PLoS Genet.">
        <title>Hidden diversity in honey bee gut symbionts detected by single-cell genomics.</title>
        <authorList>
            <person name="Engel P."/>
            <person name="Stepanauskas R."/>
            <person name="Moran N."/>
        </authorList>
    </citation>
    <scope>NUCLEOTIDE SEQUENCE [LARGE SCALE GENOMIC DNA]</scope>
    <source>
        <strain evidence="9 10">SCGC AB-598-J21</strain>
    </source>
</reference>
<keyword evidence="4 7" id="KW-0732">Signal</keyword>